<dbReference type="PRINTS" id="PR00411">
    <property type="entry name" value="PNDRDTASEI"/>
</dbReference>
<evidence type="ECO:0000313" key="6">
    <source>
        <dbReference type="EMBL" id="PPQ95122.1"/>
    </source>
</evidence>
<dbReference type="Proteomes" id="UP000283269">
    <property type="component" value="Unassembled WGS sequence"/>
</dbReference>
<sequence length="371" mass="40352">MSKKNDDRKNIVVVGGGVGGSRVAHLLSTTLDAAKFNLILIDPRVALILLPATARAVVTNPDNLEDRVLVPLNDVFFKNRGTFIQAEVMSIEKAEDGGCLVLSNEERVQYEILVLSPGSRWNAPFAFPATGVRESFNASRAAIEAAQDIVLVGAGAVGIELAGEIADIYPNKSITIIQAAGMVLNKTYPDRFRRAVESRLIARKINIVYGEYIENTQIEKGALKTKSGKYIKADLVLSTVGPKPNTEFIGKSLGGGTLTDNGFVRVQPTLQLRKHPRVYVVGDAVDYPEQKQYMKAISQANIVAANITASIQNKPLSLYKGSTEIIVITVGKNGGVAYFNFLWGIVLGDWFCRLIKSKSLMIDRMKSLVGL</sequence>
<dbReference type="InterPro" id="IPR036188">
    <property type="entry name" value="FAD/NAD-bd_sf"/>
</dbReference>
<keyword evidence="3" id="KW-0274">FAD</keyword>
<keyword evidence="4" id="KW-0560">Oxidoreductase</keyword>
<dbReference type="GO" id="GO:0005737">
    <property type="term" value="C:cytoplasm"/>
    <property type="evidence" value="ECO:0007669"/>
    <property type="project" value="TreeGrafter"/>
</dbReference>
<evidence type="ECO:0000256" key="3">
    <source>
        <dbReference type="ARBA" id="ARBA00022827"/>
    </source>
</evidence>
<dbReference type="SUPFAM" id="SSF51905">
    <property type="entry name" value="FAD/NAD(P)-binding domain"/>
    <property type="match status" value="1"/>
</dbReference>
<comment type="caution">
    <text evidence="6">The sequence shown here is derived from an EMBL/GenBank/DDBJ whole genome shotgun (WGS) entry which is preliminary data.</text>
</comment>
<dbReference type="AlphaFoldDB" id="A0A409XWI9"/>
<comment type="similarity">
    <text evidence="1">Belongs to the FAD-dependent oxidoreductase family.</text>
</comment>
<dbReference type="InParanoid" id="A0A409XWI9"/>
<proteinExistence type="inferred from homology"/>
<evidence type="ECO:0000256" key="4">
    <source>
        <dbReference type="ARBA" id="ARBA00023002"/>
    </source>
</evidence>
<evidence type="ECO:0000259" key="5">
    <source>
        <dbReference type="Pfam" id="PF07992"/>
    </source>
</evidence>
<accession>A0A409XWI9</accession>
<dbReference type="PRINTS" id="PR00368">
    <property type="entry name" value="FADPNR"/>
</dbReference>
<dbReference type="Gene3D" id="3.50.50.100">
    <property type="match status" value="1"/>
</dbReference>
<dbReference type="GO" id="GO:0050660">
    <property type="term" value="F:flavin adenine dinucleotide binding"/>
    <property type="evidence" value="ECO:0007669"/>
    <property type="project" value="TreeGrafter"/>
</dbReference>
<gene>
    <name evidence="6" type="ORF">CVT25_011665</name>
</gene>
<organism evidence="6 7">
    <name type="scientific">Psilocybe cyanescens</name>
    <dbReference type="NCBI Taxonomy" id="93625"/>
    <lineage>
        <taxon>Eukaryota</taxon>
        <taxon>Fungi</taxon>
        <taxon>Dikarya</taxon>
        <taxon>Basidiomycota</taxon>
        <taxon>Agaricomycotina</taxon>
        <taxon>Agaricomycetes</taxon>
        <taxon>Agaricomycetidae</taxon>
        <taxon>Agaricales</taxon>
        <taxon>Agaricineae</taxon>
        <taxon>Strophariaceae</taxon>
        <taxon>Psilocybe</taxon>
    </lineage>
</organism>
<protein>
    <recommendedName>
        <fullName evidence="5">FAD/NAD(P)-binding domain-containing protein</fullName>
    </recommendedName>
</protein>
<name>A0A409XWI9_PSICY</name>
<reference evidence="6 7" key="1">
    <citation type="journal article" date="2018" name="Evol. Lett.">
        <title>Horizontal gene cluster transfer increased hallucinogenic mushroom diversity.</title>
        <authorList>
            <person name="Reynolds H.T."/>
            <person name="Vijayakumar V."/>
            <person name="Gluck-Thaler E."/>
            <person name="Korotkin H.B."/>
            <person name="Matheny P.B."/>
            <person name="Slot J.C."/>
        </authorList>
    </citation>
    <scope>NUCLEOTIDE SEQUENCE [LARGE SCALE GENOMIC DNA]</scope>
    <source>
        <strain evidence="6 7">2631</strain>
    </source>
</reference>
<keyword evidence="7" id="KW-1185">Reference proteome</keyword>
<dbReference type="GO" id="GO:0004174">
    <property type="term" value="F:electron-transferring-flavoprotein dehydrogenase activity"/>
    <property type="evidence" value="ECO:0007669"/>
    <property type="project" value="TreeGrafter"/>
</dbReference>
<dbReference type="OrthoDB" id="202203at2759"/>
<keyword evidence="2" id="KW-0285">Flavoprotein</keyword>
<evidence type="ECO:0000256" key="1">
    <source>
        <dbReference type="ARBA" id="ARBA00006442"/>
    </source>
</evidence>
<dbReference type="STRING" id="93625.A0A409XWI9"/>
<dbReference type="PANTHER" id="PTHR43735:SF3">
    <property type="entry name" value="FERROPTOSIS SUPPRESSOR PROTEIN 1"/>
    <property type="match status" value="1"/>
</dbReference>
<dbReference type="Pfam" id="PF07992">
    <property type="entry name" value="Pyr_redox_2"/>
    <property type="match status" value="1"/>
</dbReference>
<dbReference type="PANTHER" id="PTHR43735">
    <property type="entry name" value="APOPTOSIS-INDUCING FACTOR 1"/>
    <property type="match status" value="1"/>
</dbReference>
<evidence type="ECO:0000256" key="2">
    <source>
        <dbReference type="ARBA" id="ARBA00022630"/>
    </source>
</evidence>
<evidence type="ECO:0000313" key="7">
    <source>
        <dbReference type="Proteomes" id="UP000283269"/>
    </source>
</evidence>
<dbReference type="EMBL" id="NHYD01000088">
    <property type="protein sequence ID" value="PPQ95122.1"/>
    <property type="molecule type" value="Genomic_DNA"/>
</dbReference>
<dbReference type="InterPro" id="IPR023753">
    <property type="entry name" value="FAD/NAD-binding_dom"/>
</dbReference>
<feature type="domain" description="FAD/NAD(P)-binding" evidence="5">
    <location>
        <begin position="10"/>
        <end position="299"/>
    </location>
</feature>